<accession>A0AAW1CQU4</accession>
<dbReference type="Proteomes" id="UP001461498">
    <property type="component" value="Unassembled WGS sequence"/>
</dbReference>
<name>A0AAW1CQU4_9HEMI</name>
<proteinExistence type="predicted"/>
<reference evidence="1 2" key="1">
    <citation type="submission" date="2022-12" db="EMBL/GenBank/DDBJ databases">
        <title>Chromosome-level genome assembly of true bugs.</title>
        <authorList>
            <person name="Ma L."/>
            <person name="Li H."/>
        </authorList>
    </citation>
    <scope>NUCLEOTIDE SEQUENCE [LARGE SCALE GENOMIC DNA]</scope>
    <source>
        <strain evidence="1">Lab_2022b</strain>
    </source>
</reference>
<protein>
    <submittedName>
        <fullName evidence="1">Uncharacterized protein</fullName>
    </submittedName>
</protein>
<dbReference type="AlphaFoldDB" id="A0AAW1CQU4"/>
<evidence type="ECO:0000313" key="2">
    <source>
        <dbReference type="Proteomes" id="UP001461498"/>
    </source>
</evidence>
<organism evidence="1 2">
    <name type="scientific">Rhynocoris fuscipes</name>
    <dbReference type="NCBI Taxonomy" id="488301"/>
    <lineage>
        <taxon>Eukaryota</taxon>
        <taxon>Metazoa</taxon>
        <taxon>Ecdysozoa</taxon>
        <taxon>Arthropoda</taxon>
        <taxon>Hexapoda</taxon>
        <taxon>Insecta</taxon>
        <taxon>Pterygota</taxon>
        <taxon>Neoptera</taxon>
        <taxon>Paraneoptera</taxon>
        <taxon>Hemiptera</taxon>
        <taxon>Heteroptera</taxon>
        <taxon>Panheteroptera</taxon>
        <taxon>Cimicomorpha</taxon>
        <taxon>Reduviidae</taxon>
        <taxon>Harpactorinae</taxon>
        <taxon>Harpactorini</taxon>
        <taxon>Rhynocoris</taxon>
    </lineage>
</organism>
<dbReference type="EMBL" id="JAPXFL010000012">
    <property type="protein sequence ID" value="KAK9498624.1"/>
    <property type="molecule type" value="Genomic_DNA"/>
</dbReference>
<gene>
    <name evidence="1" type="ORF">O3M35_003215</name>
</gene>
<keyword evidence="2" id="KW-1185">Reference proteome</keyword>
<sequence length="52" mass="6205">MLEQSYIQNFNILRPIVFELCRIRTSAHPQTHTDAQTHRRHVVIMQNGFREA</sequence>
<comment type="caution">
    <text evidence="1">The sequence shown here is derived from an EMBL/GenBank/DDBJ whole genome shotgun (WGS) entry which is preliminary data.</text>
</comment>
<evidence type="ECO:0000313" key="1">
    <source>
        <dbReference type="EMBL" id="KAK9498624.1"/>
    </source>
</evidence>